<dbReference type="InterPro" id="IPR013083">
    <property type="entry name" value="Znf_RING/FYVE/PHD"/>
</dbReference>
<feature type="domain" description="CTCHY-type" evidence="7">
    <location>
        <begin position="66"/>
        <end position="129"/>
    </location>
</feature>
<dbReference type="Gene3D" id="3.30.40.10">
    <property type="entry name" value="Zinc/RING finger domain, C3HC4 (zinc finger)"/>
    <property type="match status" value="1"/>
</dbReference>
<evidence type="ECO:0000256" key="2">
    <source>
        <dbReference type="ARBA" id="ARBA00022771"/>
    </source>
</evidence>
<dbReference type="InterPro" id="IPR008913">
    <property type="entry name" value="Znf_CHY"/>
</dbReference>
<dbReference type="Pfam" id="PF05495">
    <property type="entry name" value="zf-CHY"/>
    <property type="match status" value="1"/>
</dbReference>
<dbReference type="EMBL" id="MK071980">
    <property type="protein sequence ID" value="AYV75694.1"/>
    <property type="molecule type" value="Genomic_DNA"/>
</dbReference>
<dbReference type="GO" id="GO:0016567">
    <property type="term" value="P:protein ubiquitination"/>
    <property type="evidence" value="ECO:0007669"/>
    <property type="project" value="TreeGrafter"/>
</dbReference>
<reference evidence="8" key="1">
    <citation type="submission" date="2018-10" db="EMBL/GenBank/DDBJ databases">
        <title>Hidden diversity of soil giant viruses.</title>
        <authorList>
            <person name="Schulz F."/>
            <person name="Alteio L."/>
            <person name="Goudeau D."/>
            <person name="Ryan E.M."/>
            <person name="Malmstrom R.R."/>
            <person name="Blanchard J."/>
            <person name="Woyke T."/>
        </authorList>
    </citation>
    <scope>NUCLEOTIDE SEQUENCE</scope>
    <source>
        <strain evidence="8">TEV1</strain>
    </source>
</reference>
<evidence type="ECO:0000256" key="1">
    <source>
        <dbReference type="ARBA" id="ARBA00022723"/>
    </source>
</evidence>
<dbReference type="SMART" id="SM00184">
    <property type="entry name" value="RING"/>
    <property type="match status" value="1"/>
</dbReference>
<dbReference type="SUPFAM" id="SSF57850">
    <property type="entry name" value="RING/U-box"/>
    <property type="match status" value="1"/>
</dbReference>
<organism evidence="8">
    <name type="scientific">Terrestrivirus sp</name>
    <dbReference type="NCBI Taxonomy" id="2487775"/>
    <lineage>
        <taxon>Viruses</taxon>
        <taxon>Varidnaviria</taxon>
        <taxon>Bamfordvirae</taxon>
        <taxon>Nucleocytoviricota</taxon>
        <taxon>Megaviricetes</taxon>
        <taxon>Imitervirales</taxon>
        <taxon>Mimiviridae</taxon>
        <taxon>Klosneuvirinae</taxon>
    </lineage>
</organism>
<evidence type="ECO:0000259" key="7">
    <source>
        <dbReference type="PROSITE" id="PS51270"/>
    </source>
</evidence>
<sequence length="177" mass="20934">MCNHYVNNCSILTDCCNKIFSCKKCHNENSDHEIKRQDINRIICNICFIEQKITKLTSCISCCNQLSEYQCDICKIYDDNLLRKYHCNKCDMCLVGDKYNVYHCNECNYCLPTQFINNHRHTENYKNEKCSICLEPLIIDKIFVTQCFHSLHKKCIEKLYETSNLCPLCKSVFYLSK</sequence>
<keyword evidence="1" id="KW-0479">Metal-binding</keyword>
<dbReference type="InterPro" id="IPR001841">
    <property type="entry name" value="Znf_RING"/>
</dbReference>
<feature type="domain" description="RING-type" evidence="5">
    <location>
        <begin position="130"/>
        <end position="170"/>
    </location>
</feature>
<dbReference type="GO" id="GO:0006511">
    <property type="term" value="P:ubiquitin-dependent protein catabolic process"/>
    <property type="evidence" value="ECO:0007669"/>
    <property type="project" value="TreeGrafter"/>
</dbReference>
<feature type="domain" description="CHY-type" evidence="6">
    <location>
        <begin position="1"/>
        <end position="64"/>
    </location>
</feature>
<name>A0A3G4ZMP8_9VIRU</name>
<dbReference type="SUPFAM" id="SSF161245">
    <property type="entry name" value="Zinc hairpin stack"/>
    <property type="match status" value="1"/>
</dbReference>
<dbReference type="PROSITE" id="PS51270">
    <property type="entry name" value="ZF_CTCHY"/>
    <property type="match status" value="1"/>
</dbReference>
<dbReference type="PROSITE" id="PS51266">
    <property type="entry name" value="ZF_CHY"/>
    <property type="match status" value="1"/>
</dbReference>
<dbReference type="Pfam" id="PF13639">
    <property type="entry name" value="zf-RING_2"/>
    <property type="match status" value="1"/>
</dbReference>
<dbReference type="SUPFAM" id="SSF161219">
    <property type="entry name" value="CHY zinc finger-like"/>
    <property type="match status" value="1"/>
</dbReference>
<protein>
    <submittedName>
        <fullName evidence="8">Putative RING finger and CHY zinc finger domain-containing protein 1-like</fullName>
    </submittedName>
</protein>
<proteinExistence type="predicted"/>
<accession>A0A3G4ZMP8</accession>
<evidence type="ECO:0000259" key="5">
    <source>
        <dbReference type="PROSITE" id="PS50089"/>
    </source>
</evidence>
<dbReference type="GO" id="GO:0061630">
    <property type="term" value="F:ubiquitin protein ligase activity"/>
    <property type="evidence" value="ECO:0007669"/>
    <property type="project" value="TreeGrafter"/>
</dbReference>
<dbReference type="InterPro" id="IPR037274">
    <property type="entry name" value="Znf_CHY_sf"/>
</dbReference>
<dbReference type="GO" id="GO:0008270">
    <property type="term" value="F:zinc ion binding"/>
    <property type="evidence" value="ECO:0007669"/>
    <property type="project" value="UniProtKB-KW"/>
</dbReference>
<dbReference type="InterPro" id="IPR037275">
    <property type="entry name" value="Znf_CTCHY_sf"/>
</dbReference>
<evidence type="ECO:0000259" key="6">
    <source>
        <dbReference type="PROSITE" id="PS51266"/>
    </source>
</evidence>
<dbReference type="InterPro" id="IPR017921">
    <property type="entry name" value="Znf_CTCHY"/>
</dbReference>
<dbReference type="PANTHER" id="PTHR21319">
    <property type="entry name" value="RING FINGER AND CHY ZINC FINGER DOMAIN-CONTAINING PROTEIN 1"/>
    <property type="match status" value="1"/>
</dbReference>
<keyword evidence="3" id="KW-0862">Zinc</keyword>
<evidence type="ECO:0000313" key="8">
    <source>
        <dbReference type="EMBL" id="AYV75694.1"/>
    </source>
</evidence>
<dbReference type="PROSITE" id="PS50089">
    <property type="entry name" value="ZF_RING_2"/>
    <property type="match status" value="1"/>
</dbReference>
<keyword evidence="2 4" id="KW-0863">Zinc-finger</keyword>
<gene>
    <name evidence="8" type="ORF">Terrestrivirus2_202</name>
</gene>
<evidence type="ECO:0000256" key="4">
    <source>
        <dbReference type="PROSITE-ProRule" id="PRU00175"/>
    </source>
</evidence>
<evidence type="ECO:0000256" key="3">
    <source>
        <dbReference type="ARBA" id="ARBA00022833"/>
    </source>
</evidence>